<evidence type="ECO:0000256" key="6">
    <source>
        <dbReference type="ARBA" id="ARBA00022755"/>
    </source>
</evidence>
<dbReference type="Gene3D" id="1.20.200.10">
    <property type="entry name" value="Fumarase/aspartase (Central domain)"/>
    <property type="match status" value="1"/>
</dbReference>
<dbReference type="InterPro" id="IPR024083">
    <property type="entry name" value="Fumarase/histidase_N"/>
</dbReference>
<proteinExistence type="inferred from homology"/>
<comment type="pathway">
    <text evidence="1 13">Purine metabolism; IMP biosynthesis via de novo pathway; 5-amino-1-(5-phospho-D-ribosyl)imidazole-4-carboxamide from 5-amino-1-(5-phospho-D-ribosyl)imidazole-4-carboxylate: step 2/2.</text>
</comment>
<dbReference type="GO" id="GO:0004018">
    <property type="term" value="F:N6-(1,2-dicarboxyethyl)AMP AMP-lyase (fumarate-forming) activity"/>
    <property type="evidence" value="ECO:0007669"/>
    <property type="project" value="UniProtKB-UniRule"/>
</dbReference>
<reference evidence="16 17" key="1">
    <citation type="journal article" date="2016" name="Nat. Commun.">
        <title>Thousands of microbial genomes shed light on interconnected biogeochemical processes in an aquifer system.</title>
        <authorList>
            <person name="Anantharaman K."/>
            <person name="Brown C.T."/>
            <person name="Hug L.A."/>
            <person name="Sharon I."/>
            <person name="Castelle C.J."/>
            <person name="Probst A.J."/>
            <person name="Thomas B.C."/>
            <person name="Singh A."/>
            <person name="Wilkins M.J."/>
            <person name="Karaoz U."/>
            <person name="Brodie E.L."/>
            <person name="Williams K.H."/>
            <person name="Hubbard S.S."/>
            <person name="Banfield J.F."/>
        </authorList>
    </citation>
    <scope>NUCLEOTIDE SEQUENCE [LARGE SCALE GENOMIC DNA]</scope>
</reference>
<dbReference type="SUPFAM" id="SSF48557">
    <property type="entry name" value="L-aspartase-like"/>
    <property type="match status" value="1"/>
</dbReference>
<dbReference type="GO" id="GO:0006189">
    <property type="term" value="P:'de novo' IMP biosynthetic process"/>
    <property type="evidence" value="ECO:0007669"/>
    <property type="project" value="UniProtKB-UniPathway"/>
</dbReference>
<evidence type="ECO:0000256" key="7">
    <source>
        <dbReference type="ARBA" id="ARBA00023239"/>
    </source>
</evidence>
<evidence type="ECO:0000256" key="9">
    <source>
        <dbReference type="ARBA" id="ARBA00025012"/>
    </source>
</evidence>
<dbReference type="InterPro" id="IPR000362">
    <property type="entry name" value="Fumarate_lyase_fam"/>
</dbReference>
<dbReference type="InterPro" id="IPR022761">
    <property type="entry name" value="Fumarate_lyase_N"/>
</dbReference>
<feature type="domain" description="Fumarate lyase N-terminal" evidence="14">
    <location>
        <begin position="61"/>
        <end position="332"/>
    </location>
</feature>
<evidence type="ECO:0000256" key="2">
    <source>
        <dbReference type="ARBA" id="ARBA00004734"/>
    </source>
</evidence>
<evidence type="ECO:0000256" key="1">
    <source>
        <dbReference type="ARBA" id="ARBA00004706"/>
    </source>
</evidence>
<dbReference type="GO" id="GO:0070626">
    <property type="term" value="F:(S)-2-(5-amino-1-(5-phospho-D-ribosyl)imidazole-4-carboxamido) succinate lyase (fumarate-forming) activity"/>
    <property type="evidence" value="ECO:0007669"/>
    <property type="project" value="RHEA"/>
</dbReference>
<dbReference type="UniPathway" id="UPA00074">
    <property type="reaction ID" value="UER00132"/>
</dbReference>
<keyword evidence="6 13" id="KW-0658">Purine biosynthesis</keyword>
<dbReference type="InterPro" id="IPR004769">
    <property type="entry name" value="Pur_lyase"/>
</dbReference>
<dbReference type="NCBIfam" id="TIGR00928">
    <property type="entry name" value="purB"/>
    <property type="match status" value="1"/>
</dbReference>
<dbReference type="Gene3D" id="1.10.40.30">
    <property type="entry name" value="Fumarase/aspartase (C-terminal domain)"/>
    <property type="match status" value="1"/>
</dbReference>
<accession>A0A1F6CV09</accession>
<dbReference type="STRING" id="1798480.A2851_04500"/>
<dbReference type="Pfam" id="PF08328">
    <property type="entry name" value="ASL_C"/>
    <property type="match status" value="1"/>
</dbReference>
<dbReference type="GO" id="GO:0044208">
    <property type="term" value="P:'de novo' AMP biosynthetic process"/>
    <property type="evidence" value="ECO:0007669"/>
    <property type="project" value="UniProtKB-UniPathway"/>
</dbReference>
<dbReference type="PANTHER" id="PTHR43411">
    <property type="entry name" value="ADENYLOSUCCINATE LYASE"/>
    <property type="match status" value="1"/>
</dbReference>
<dbReference type="InterPro" id="IPR047136">
    <property type="entry name" value="PurB_bact"/>
</dbReference>
<evidence type="ECO:0000256" key="4">
    <source>
        <dbReference type="ARBA" id="ARBA00012339"/>
    </source>
</evidence>
<comment type="function">
    <text evidence="9">Catalyzes two reactions in de novo purine nucleotide biosynthesis. Catalyzes the breakdown of 5-aminoimidazole- (N-succinylocarboxamide) ribotide (SAICAR or 2-[5-amino-1-(5-phospho-beta-D-ribosyl)imidazole-4-carboxamido]succinate) to 5-aminoimidazole-4-carboxamide ribotide (AICAR or 5-amino-1-(5-phospho-beta-D-ribosyl)imidazole-4-carboxamide) and fumarate, and of adenylosuccinate (ADS or N(6)-(1,2-dicarboxyethyl)-AMP) to adenosine monophosphate (AMP) and fumarate.</text>
</comment>
<dbReference type="PRINTS" id="PR00149">
    <property type="entry name" value="FUMRATELYASE"/>
</dbReference>
<organism evidence="16 17">
    <name type="scientific">Candidatus Kaiserbacteria bacterium RIFCSPHIGHO2_01_FULL_53_29</name>
    <dbReference type="NCBI Taxonomy" id="1798480"/>
    <lineage>
        <taxon>Bacteria</taxon>
        <taxon>Candidatus Kaiseribacteriota</taxon>
    </lineage>
</organism>
<comment type="pathway">
    <text evidence="2 13">Purine metabolism; AMP biosynthesis via de novo pathway; AMP from IMP: step 2/2.</text>
</comment>
<evidence type="ECO:0000256" key="11">
    <source>
        <dbReference type="ARBA" id="ARBA00049115"/>
    </source>
</evidence>
<comment type="catalytic activity">
    <reaction evidence="8">
        <text>(2S)-2-[5-amino-1-(5-phospho-beta-D-ribosyl)imidazole-4-carboxamido]succinate = 5-amino-1-(5-phospho-beta-D-ribosyl)imidazole-4-carboxamide + fumarate</text>
        <dbReference type="Rhea" id="RHEA:23920"/>
        <dbReference type="ChEBI" id="CHEBI:29806"/>
        <dbReference type="ChEBI" id="CHEBI:58443"/>
        <dbReference type="ChEBI" id="CHEBI:58475"/>
        <dbReference type="EC" id="4.3.2.2"/>
    </reaction>
    <physiologicalReaction direction="left-to-right" evidence="8">
        <dbReference type="Rhea" id="RHEA:23921"/>
    </physiologicalReaction>
</comment>
<evidence type="ECO:0000256" key="12">
    <source>
        <dbReference type="NCBIfam" id="TIGR00928"/>
    </source>
</evidence>
<dbReference type="EMBL" id="MFKT01000021">
    <property type="protein sequence ID" value="OGG52920.1"/>
    <property type="molecule type" value="Genomic_DNA"/>
</dbReference>
<evidence type="ECO:0000313" key="16">
    <source>
        <dbReference type="EMBL" id="OGG52920.1"/>
    </source>
</evidence>
<dbReference type="AlphaFoldDB" id="A0A1F6CV09"/>
<dbReference type="Pfam" id="PF00206">
    <property type="entry name" value="Lyase_1"/>
    <property type="match status" value="1"/>
</dbReference>
<evidence type="ECO:0000256" key="5">
    <source>
        <dbReference type="ARBA" id="ARBA00017058"/>
    </source>
</evidence>
<dbReference type="InterPro" id="IPR008948">
    <property type="entry name" value="L-Aspartase-like"/>
</dbReference>
<dbReference type="UniPathway" id="UPA00075">
    <property type="reaction ID" value="UER00336"/>
</dbReference>
<name>A0A1F6CV09_9BACT</name>
<evidence type="ECO:0000259" key="14">
    <source>
        <dbReference type="Pfam" id="PF00206"/>
    </source>
</evidence>
<comment type="catalytic activity">
    <reaction evidence="11">
        <text>N(6)-(1,2-dicarboxyethyl)-AMP = fumarate + AMP</text>
        <dbReference type="Rhea" id="RHEA:16853"/>
        <dbReference type="ChEBI" id="CHEBI:29806"/>
        <dbReference type="ChEBI" id="CHEBI:57567"/>
        <dbReference type="ChEBI" id="CHEBI:456215"/>
        <dbReference type="EC" id="4.3.2.2"/>
    </reaction>
    <physiologicalReaction direction="left-to-right" evidence="11">
        <dbReference type="Rhea" id="RHEA:16854"/>
    </physiologicalReaction>
</comment>
<dbReference type="InterPro" id="IPR020557">
    <property type="entry name" value="Fumarate_lyase_CS"/>
</dbReference>
<dbReference type="NCBIfam" id="NF006764">
    <property type="entry name" value="PRK09285.1"/>
    <property type="match status" value="1"/>
</dbReference>
<evidence type="ECO:0000256" key="3">
    <source>
        <dbReference type="ARBA" id="ARBA00008273"/>
    </source>
</evidence>
<comment type="similarity">
    <text evidence="3 13">Belongs to the lyase 1 family. Adenylosuccinate lyase subfamily.</text>
</comment>
<dbReference type="PROSITE" id="PS00163">
    <property type="entry name" value="FUMARATE_LYASES"/>
    <property type="match status" value="1"/>
</dbReference>
<gene>
    <name evidence="16" type="ORF">A2851_04500</name>
</gene>
<evidence type="ECO:0000313" key="17">
    <source>
        <dbReference type="Proteomes" id="UP000176863"/>
    </source>
</evidence>
<dbReference type="InterPro" id="IPR013539">
    <property type="entry name" value="PurB_C"/>
</dbReference>
<comment type="caution">
    <text evidence="16">The sequence shown here is derived from an EMBL/GenBank/DDBJ whole genome shotgun (WGS) entry which is preliminary data.</text>
</comment>
<dbReference type="PANTHER" id="PTHR43411:SF1">
    <property type="entry name" value="ADENYLOSUCCINATE LYASE"/>
    <property type="match status" value="1"/>
</dbReference>
<dbReference type="Gene3D" id="1.10.275.10">
    <property type="entry name" value="Fumarase/aspartase (N-terminal domain)"/>
    <property type="match status" value="1"/>
</dbReference>
<sequence>MPLEPLIAVSSVDGRYRTYADMLYTSISEFALIRNRVRVECEYLITLSETKSIGIRALNPEEKKMLQKIVADFSLDDAHIVKKIEQDGFESIPATNHDMKAVEYFIKGKLAKTSLADVSEWIHFGLTSEDVDNIAYALMIRSALDEAILPALDIVEKSLEGLAREHAGSAMLARTHGQPASPTTFGKEMRVFEARLSRQLQQLKERSLLVKLGGATGNYNAHAVAAPDVDWQKFAQTFVASFNPTSHEASKGTAINLELNGVTTQIEPHDTYAELFDNMRRINTILIGFSQDMWRYISDGWIIQTPKLGEVGSSTMPHKVNPIDFENAEGNLGVANALFEHFSRKLPISRLQRDLSDSTVKRTFGLAFAHSYIGYRVLAKGLAKVSVNTEAMLKELQTHPEVLAEAIQTMLRREGVEVPYEKLKDLTRGRQVTLDDFTKFIDALSVSDEAKKRLKALRPENYIGLAEKIAKGQ</sequence>
<evidence type="ECO:0000256" key="8">
    <source>
        <dbReference type="ARBA" id="ARBA00024477"/>
    </source>
</evidence>
<evidence type="ECO:0000259" key="15">
    <source>
        <dbReference type="Pfam" id="PF08328"/>
    </source>
</evidence>
<keyword evidence="7 13" id="KW-0456">Lyase</keyword>
<dbReference type="Proteomes" id="UP000176863">
    <property type="component" value="Unassembled WGS sequence"/>
</dbReference>
<dbReference type="EC" id="4.3.2.2" evidence="4 12"/>
<evidence type="ECO:0000256" key="13">
    <source>
        <dbReference type="RuleBase" id="RU361172"/>
    </source>
</evidence>
<evidence type="ECO:0000256" key="10">
    <source>
        <dbReference type="ARBA" id="ARBA00030717"/>
    </source>
</evidence>
<protein>
    <recommendedName>
        <fullName evidence="5 12">Adenylosuccinate lyase</fullName>
        <shortName evidence="13">ASL</shortName>
        <ecNumber evidence="4 12">4.3.2.2</ecNumber>
    </recommendedName>
    <alternativeName>
        <fullName evidence="10 13">Adenylosuccinase</fullName>
    </alternativeName>
</protein>
<feature type="domain" description="Adenylosuccinate lyase PurB C-terminal" evidence="15">
    <location>
        <begin position="349"/>
        <end position="463"/>
    </location>
</feature>